<dbReference type="OrthoDB" id="391988at2759"/>
<evidence type="ECO:0000313" key="7">
    <source>
        <dbReference type="Proteomes" id="UP000301737"/>
    </source>
</evidence>
<keyword evidence="3" id="KW-0460">Magnesium</keyword>
<evidence type="ECO:0000256" key="1">
    <source>
        <dbReference type="ARBA" id="ARBA00022723"/>
    </source>
</evidence>
<dbReference type="PROSITE" id="PS51706">
    <property type="entry name" value="G_ENGB"/>
    <property type="match status" value="1"/>
</dbReference>
<comment type="caution">
    <text evidence="6">The sequence shown here is derived from an EMBL/GenBank/DDBJ whole genome shotgun (WGS) entry which is preliminary data.</text>
</comment>
<dbReference type="InterPro" id="IPR052279">
    <property type="entry name" value="EngB_GTPase"/>
</dbReference>
<feature type="domain" description="EngB-type G" evidence="5">
    <location>
        <begin position="136"/>
        <end position="312"/>
    </location>
</feature>
<name>A0A4C2E820_9SACH</name>
<dbReference type="AlphaFoldDB" id="A0A4C2E820"/>
<dbReference type="PANTHER" id="PTHR46498:SF1">
    <property type="entry name" value="GTP-BINDING PROTEIN 8"/>
    <property type="match status" value="1"/>
</dbReference>
<organism evidence="6 7">
    <name type="scientific">Zygosaccharomyces mellis</name>
    <dbReference type="NCBI Taxonomy" id="42258"/>
    <lineage>
        <taxon>Eukaryota</taxon>
        <taxon>Fungi</taxon>
        <taxon>Dikarya</taxon>
        <taxon>Ascomycota</taxon>
        <taxon>Saccharomycotina</taxon>
        <taxon>Saccharomycetes</taxon>
        <taxon>Saccharomycetales</taxon>
        <taxon>Saccharomycetaceae</taxon>
        <taxon>Zygosaccharomyces</taxon>
    </lineage>
</organism>
<keyword evidence="1" id="KW-0479">Metal-binding</keyword>
<evidence type="ECO:0000313" key="6">
    <source>
        <dbReference type="EMBL" id="GCE98158.1"/>
    </source>
</evidence>
<dbReference type="InterPro" id="IPR005225">
    <property type="entry name" value="Small_GTP-bd"/>
</dbReference>
<keyword evidence="7" id="KW-1185">Reference proteome</keyword>
<dbReference type="SUPFAM" id="SSF52540">
    <property type="entry name" value="P-loop containing nucleoside triphosphate hydrolases"/>
    <property type="match status" value="1"/>
</dbReference>
<dbReference type="GO" id="GO:0005739">
    <property type="term" value="C:mitochondrion"/>
    <property type="evidence" value="ECO:0007669"/>
    <property type="project" value="TreeGrafter"/>
</dbReference>
<dbReference type="GO" id="GO:0046872">
    <property type="term" value="F:metal ion binding"/>
    <property type="evidence" value="ECO:0007669"/>
    <property type="project" value="UniProtKB-KW"/>
</dbReference>
<dbReference type="PRINTS" id="PR00326">
    <property type="entry name" value="GTP1OBG"/>
</dbReference>
<protein>
    <recommendedName>
        <fullName evidence="5">EngB-type G domain-containing protein</fullName>
    </recommendedName>
</protein>
<keyword evidence="2" id="KW-0547">Nucleotide-binding</keyword>
<evidence type="ECO:0000256" key="2">
    <source>
        <dbReference type="ARBA" id="ARBA00022741"/>
    </source>
</evidence>
<dbReference type="PANTHER" id="PTHR46498">
    <property type="entry name" value="GTP-BINDING PROTEIN 8"/>
    <property type="match status" value="1"/>
</dbReference>
<dbReference type="EMBL" id="BIMX01000004">
    <property type="protein sequence ID" value="GCE98158.1"/>
    <property type="molecule type" value="Genomic_DNA"/>
</dbReference>
<dbReference type="InterPro" id="IPR006073">
    <property type="entry name" value="GTP-bd"/>
</dbReference>
<gene>
    <name evidence="6" type="ORF">ZYGM_002689</name>
</gene>
<evidence type="ECO:0000256" key="4">
    <source>
        <dbReference type="ARBA" id="ARBA00023134"/>
    </source>
</evidence>
<dbReference type="Gene3D" id="3.40.50.300">
    <property type="entry name" value="P-loop containing nucleotide triphosphate hydrolases"/>
    <property type="match status" value="1"/>
</dbReference>
<keyword evidence="4" id="KW-0342">GTP-binding</keyword>
<dbReference type="Pfam" id="PF01926">
    <property type="entry name" value="MMR_HSR1"/>
    <property type="match status" value="1"/>
</dbReference>
<evidence type="ECO:0000259" key="5">
    <source>
        <dbReference type="PROSITE" id="PS51706"/>
    </source>
</evidence>
<dbReference type="InterPro" id="IPR030393">
    <property type="entry name" value="G_ENGB_dom"/>
</dbReference>
<dbReference type="InterPro" id="IPR027417">
    <property type="entry name" value="P-loop_NTPase"/>
</dbReference>
<accession>A0A4C2E820</accession>
<dbReference type="NCBIfam" id="TIGR00231">
    <property type="entry name" value="small_GTP"/>
    <property type="match status" value="1"/>
</dbReference>
<dbReference type="CDD" id="cd01876">
    <property type="entry name" value="YihA_EngB"/>
    <property type="match status" value="1"/>
</dbReference>
<dbReference type="GO" id="GO:0005525">
    <property type="term" value="F:GTP binding"/>
    <property type="evidence" value="ECO:0007669"/>
    <property type="project" value="UniProtKB-KW"/>
</dbReference>
<sequence>MMSLEVKRWFSSTRNLVNSAVDVGKIVLNTKVERPLKSNKVKQKSQPTKTRKYIRNSTLPEWCALNERYNSSFAKPNASEINSVTHFFNSSEVRYEWSAAHFMDVPGEKLREKVSNESHGKKFQGKTYVPFEFVNGLPEVAFLGKSNAGKSTLLNSLTTSSKETSLGEYAKASRRAGFTKTLNSFNIGNKLRIVDTPGYGYNSDVEQGDLTMEYISRRQQLVRCFLLISGEQRINEMDLQIIEFLSSIGKPFEIVFTKMDKVKDLGRFQEMNLHELPGLPGIIFTNSLLSKSCPKRHGMSLLRHLVFQSCGLQIGTKPSRQKK</sequence>
<reference evidence="6 7" key="1">
    <citation type="submission" date="2019-01" db="EMBL/GenBank/DDBJ databases">
        <title>Draft Genome Sequencing of Zygosaccharomyces mellis Ca-7.</title>
        <authorList>
            <person name="Shiwa Y."/>
            <person name="Kanesaki Y."/>
            <person name="Ishige T."/>
            <person name="Mura K."/>
            <person name="Hori T."/>
            <person name="Tamura T."/>
        </authorList>
    </citation>
    <scope>NUCLEOTIDE SEQUENCE [LARGE SCALE GENOMIC DNA]</scope>
    <source>
        <strain evidence="6 7">Ca-7</strain>
    </source>
</reference>
<proteinExistence type="predicted"/>
<dbReference type="Proteomes" id="UP000301737">
    <property type="component" value="Unassembled WGS sequence"/>
</dbReference>
<evidence type="ECO:0000256" key="3">
    <source>
        <dbReference type="ARBA" id="ARBA00022842"/>
    </source>
</evidence>